<name>A0A495JA76_9SPHI</name>
<dbReference type="Proteomes" id="UP000268007">
    <property type="component" value="Unassembled WGS sequence"/>
</dbReference>
<evidence type="ECO:0000256" key="3">
    <source>
        <dbReference type="PROSITE-ProRule" id="PRU00023"/>
    </source>
</evidence>
<dbReference type="RefSeq" id="WP_121201649.1">
    <property type="nucleotide sequence ID" value="NZ_RBKU01000001.1"/>
</dbReference>
<evidence type="ECO:0000256" key="1">
    <source>
        <dbReference type="ARBA" id="ARBA00022737"/>
    </source>
</evidence>
<dbReference type="EMBL" id="RBKU01000001">
    <property type="protein sequence ID" value="RKR85611.1"/>
    <property type="molecule type" value="Genomic_DNA"/>
</dbReference>
<dbReference type="OrthoDB" id="407974at2"/>
<dbReference type="GO" id="GO:0004842">
    <property type="term" value="F:ubiquitin-protein transferase activity"/>
    <property type="evidence" value="ECO:0007669"/>
    <property type="project" value="TreeGrafter"/>
</dbReference>
<dbReference type="Gene3D" id="1.25.40.20">
    <property type="entry name" value="Ankyrin repeat-containing domain"/>
    <property type="match status" value="3"/>
</dbReference>
<evidence type="ECO:0000313" key="4">
    <source>
        <dbReference type="EMBL" id="RKR85611.1"/>
    </source>
</evidence>
<proteinExistence type="predicted"/>
<dbReference type="PROSITE" id="PS50088">
    <property type="entry name" value="ANK_REPEAT"/>
    <property type="match status" value="3"/>
</dbReference>
<protein>
    <submittedName>
        <fullName evidence="4">Ankyrin repeat protein</fullName>
    </submittedName>
</protein>
<dbReference type="Pfam" id="PF12796">
    <property type="entry name" value="Ank_2"/>
    <property type="match status" value="1"/>
</dbReference>
<reference evidence="4 5" key="1">
    <citation type="submission" date="2018-10" db="EMBL/GenBank/DDBJ databases">
        <title>Genomic Encyclopedia of Archaeal and Bacterial Type Strains, Phase II (KMG-II): from individual species to whole genera.</title>
        <authorList>
            <person name="Goeker M."/>
        </authorList>
    </citation>
    <scope>NUCLEOTIDE SEQUENCE [LARGE SCALE GENOMIC DNA]</scope>
    <source>
        <strain evidence="4 5">DSM 18602</strain>
    </source>
</reference>
<dbReference type="InterPro" id="IPR036770">
    <property type="entry name" value="Ankyrin_rpt-contain_sf"/>
</dbReference>
<sequence>MIKGKKTVKLPNEIVKSIYVNNIAVINSWVNTLNIDLVDNNDRTMLFHAIIAGFDDLVALLLESKANIDLKDNKGWSPLHYAVQNSKFVVVGLLIEKGANVETKDDYGNTALWRAVFASKGNGEIIKLLLAKGANPDNENDSGISPLGLANKIANYNIVQFFD</sequence>
<dbReference type="PROSITE" id="PS50297">
    <property type="entry name" value="ANK_REP_REGION"/>
    <property type="match status" value="1"/>
</dbReference>
<dbReference type="AlphaFoldDB" id="A0A495JA76"/>
<dbReference type="Pfam" id="PF00023">
    <property type="entry name" value="Ank"/>
    <property type="match status" value="1"/>
</dbReference>
<keyword evidence="2 3" id="KW-0040">ANK repeat</keyword>
<dbReference type="PANTHER" id="PTHR24171:SF8">
    <property type="entry name" value="BRCA1-ASSOCIATED RING DOMAIN PROTEIN 1"/>
    <property type="match status" value="1"/>
</dbReference>
<dbReference type="PANTHER" id="PTHR24171">
    <property type="entry name" value="ANKYRIN REPEAT DOMAIN-CONTAINING PROTEIN 39-RELATED"/>
    <property type="match status" value="1"/>
</dbReference>
<feature type="repeat" description="ANK" evidence="3">
    <location>
        <begin position="41"/>
        <end position="73"/>
    </location>
</feature>
<feature type="repeat" description="ANK" evidence="3">
    <location>
        <begin position="74"/>
        <end position="106"/>
    </location>
</feature>
<dbReference type="SUPFAM" id="SSF48403">
    <property type="entry name" value="Ankyrin repeat"/>
    <property type="match status" value="1"/>
</dbReference>
<organism evidence="4 5">
    <name type="scientific">Mucilaginibacter gracilis</name>
    <dbReference type="NCBI Taxonomy" id="423350"/>
    <lineage>
        <taxon>Bacteria</taxon>
        <taxon>Pseudomonadati</taxon>
        <taxon>Bacteroidota</taxon>
        <taxon>Sphingobacteriia</taxon>
        <taxon>Sphingobacteriales</taxon>
        <taxon>Sphingobacteriaceae</taxon>
        <taxon>Mucilaginibacter</taxon>
    </lineage>
</organism>
<feature type="repeat" description="ANK" evidence="3">
    <location>
        <begin position="107"/>
        <end position="141"/>
    </location>
</feature>
<dbReference type="InterPro" id="IPR002110">
    <property type="entry name" value="Ankyrin_rpt"/>
</dbReference>
<dbReference type="GO" id="GO:0085020">
    <property type="term" value="P:protein K6-linked ubiquitination"/>
    <property type="evidence" value="ECO:0007669"/>
    <property type="project" value="TreeGrafter"/>
</dbReference>
<comment type="caution">
    <text evidence="4">The sequence shown here is derived from an EMBL/GenBank/DDBJ whole genome shotgun (WGS) entry which is preliminary data.</text>
</comment>
<keyword evidence="5" id="KW-1185">Reference proteome</keyword>
<dbReference type="SMART" id="SM00248">
    <property type="entry name" value="ANK"/>
    <property type="match status" value="3"/>
</dbReference>
<keyword evidence="1" id="KW-0677">Repeat</keyword>
<accession>A0A495JA76</accession>
<evidence type="ECO:0000313" key="5">
    <source>
        <dbReference type="Proteomes" id="UP000268007"/>
    </source>
</evidence>
<evidence type="ECO:0000256" key="2">
    <source>
        <dbReference type="ARBA" id="ARBA00023043"/>
    </source>
</evidence>
<gene>
    <name evidence="4" type="ORF">BDD43_5882</name>
</gene>